<dbReference type="Pfam" id="PF01839">
    <property type="entry name" value="FG-GAP"/>
    <property type="match status" value="1"/>
</dbReference>
<dbReference type="PANTHER" id="PTHR23220">
    <property type="entry name" value="INTEGRIN ALPHA"/>
    <property type="match status" value="1"/>
</dbReference>
<evidence type="ECO:0000256" key="6">
    <source>
        <dbReference type="ARBA" id="ARBA00022737"/>
    </source>
</evidence>
<dbReference type="SMART" id="SM00191">
    <property type="entry name" value="Int_alpha"/>
    <property type="match status" value="5"/>
</dbReference>
<dbReference type="Gene3D" id="2.60.40.1460">
    <property type="entry name" value="Integrin domains. Chain A, domain 2"/>
    <property type="match status" value="1"/>
</dbReference>
<dbReference type="KEGG" id="pgut:117666797"/>
<dbReference type="Gene3D" id="2.60.40.1510">
    <property type="entry name" value="ntegrin, alpha v. Chain A, domain 3"/>
    <property type="match status" value="1"/>
</dbReference>
<evidence type="ECO:0000256" key="7">
    <source>
        <dbReference type="ARBA" id="ARBA00022837"/>
    </source>
</evidence>
<dbReference type="PRINTS" id="PR00453">
    <property type="entry name" value="VWFADOMAIN"/>
</dbReference>
<keyword evidence="3 16" id="KW-0812">Transmembrane</keyword>
<dbReference type="GO" id="GO:0005178">
    <property type="term" value="F:integrin binding"/>
    <property type="evidence" value="ECO:0007669"/>
    <property type="project" value="TreeGrafter"/>
</dbReference>
<dbReference type="GO" id="GO:0033627">
    <property type="term" value="P:cell adhesion mediated by integrin"/>
    <property type="evidence" value="ECO:0007669"/>
    <property type="project" value="TreeGrafter"/>
</dbReference>
<dbReference type="InterPro" id="IPR018184">
    <property type="entry name" value="Integrin_alpha_C_CS"/>
</dbReference>
<evidence type="ECO:0000256" key="17">
    <source>
        <dbReference type="SAM" id="MobiDB-lite"/>
    </source>
</evidence>
<dbReference type="InterPro" id="IPR013519">
    <property type="entry name" value="Int_alpha_beta-p"/>
</dbReference>
<dbReference type="CTD" id="3683"/>
<feature type="repeat" description="FG-GAP" evidence="15">
    <location>
        <begin position="511"/>
        <end position="569"/>
    </location>
</feature>
<dbReference type="PANTHER" id="PTHR23220:SF84">
    <property type="entry name" value="INTEGRIN ALPHA-L"/>
    <property type="match status" value="1"/>
</dbReference>
<evidence type="ECO:0000256" key="13">
    <source>
        <dbReference type="ARBA" id="ARBA00023170"/>
    </source>
</evidence>
<keyword evidence="14" id="KW-0325">Glycoprotein</keyword>
<dbReference type="OMA" id="TVCFQLK"/>
<dbReference type="GeneID" id="117666797"/>
<feature type="repeat" description="FG-GAP" evidence="15">
    <location>
        <begin position="29"/>
        <end position="87"/>
    </location>
</feature>
<feature type="signal peptide" evidence="16">
    <location>
        <begin position="1"/>
        <end position="25"/>
    </location>
</feature>
<feature type="repeat" description="FG-GAP" evidence="15">
    <location>
        <begin position="450"/>
        <end position="510"/>
    </location>
</feature>
<dbReference type="Pfam" id="PF00357">
    <property type="entry name" value="Integrin_alpha"/>
    <property type="match status" value="1"/>
</dbReference>
<protein>
    <submittedName>
        <fullName evidence="20">Integrin alpha-L</fullName>
    </submittedName>
</protein>
<dbReference type="SUPFAM" id="SSF69318">
    <property type="entry name" value="Integrin alpha N-terminal domain"/>
    <property type="match status" value="1"/>
</dbReference>
<sequence>MAGLVFPHGLFTLLLGLSLRGPSRSLGYNIDPSPAILFSSNHSKHFGYQVLQLGKGADARVIVGAPGEQNSTGKVYQCNLKSQECEDIPLEENSPVPHLGMTLASNMQGNKMIACSPGIEQHCDKNLYVSGICYLFDTNLHNPKNITTGYQKCLKGKVDLVFLFDGSASMKTSEFMTIKEFMIDVMKELWNSSVHFAAVQFSEDAKLEFDFNNYTSNPNPEKLLANVIHAEQITNTFKAIKFVANEVFIPERGTRKEANKVIVIITDGDASDRDRGHIEAVKKKNILRLIIGIGNHLNAAESQKNLKRIASEPTSQFFKILASFDQLKDSFNDLQSNIFAIEGTSDSRSFHLELSSSGFSADISQDRVILGAVGADNWAGGILEQQQDFAGERFITTPSVRKEMEGAYLGYTLSFLQHHQKAFYAVGAPRYQHMGRVLIFEVDAKTQNWTLKQEIKGQQTGSYFGGVLCAVDIDGDQETDLLLIGAQQYFTETRGGRVYAYGWEEDNLVLLGEFNGDLGYPLGRFGAAITDLADVNGDGQTDVAIGAPLEDGDRGAVYIYNSHEKTLPMEYSQRITGGSISPGLRYFGQSIYGKTDLSGDGLTSITVGALGKVMVLQSRPIVNVATQVTFEPNEIPVKDVECSGNSKPWQNINLKLRICFNSSFATERYTGHLSAKLLFRLEIDPDRVKYRGEFRNGKSILNGDKEISLKPVCILEAINITNCIEDYLSAIKLLVNLSLEEDGVLKSGSPRPILNPLSNRTMVEIPFDKNCGTDDVCVADLKITFHSSGSKELVVSPQYPLEMNLELVNQREDAYFTMLYVPLLPGLSFRKHSVLKFNALVILQCNAMLHRQDFQGLACNVSHPIYRNSTKALIQLQFGVLDNTAWKENLEMVAYVTSENEENETLQNNRALLSIPVKYPINIIVKRLETSNQYIEFSSERQENKTVTHSYQVTNWALGAFPPPKVLVYVKVPTKILSGLIWKIDKILTEDPNVNCQPETNMTVRNYPTLIKHCAIDGYLIYKCDLGQINSSTIHITGMMFTQNKSEQSLQAKLCTALWVEFDTGRYKNVYSHEFAQIQVTDIEVIIMMNYLPIIIGSAIGGLVLLVLCIVVLYKCGFFKRNYKQKIELEGENENAVQAADNLEDGAEKEDSKTEKENQSNLLTEPLNTENETQ</sequence>
<evidence type="ECO:0000256" key="8">
    <source>
        <dbReference type="ARBA" id="ARBA00022889"/>
    </source>
</evidence>
<dbReference type="RefSeq" id="XP_034275646.1">
    <property type="nucleotide sequence ID" value="XM_034419755.1"/>
</dbReference>
<dbReference type="InterPro" id="IPR036465">
    <property type="entry name" value="vWFA_dom_sf"/>
</dbReference>
<keyword evidence="11 16" id="KW-0472">Membrane</keyword>
<proteinExistence type="inferred from homology"/>
<dbReference type="Pfam" id="PF08441">
    <property type="entry name" value="Integrin_A_Ig_1"/>
    <property type="match status" value="1"/>
</dbReference>
<accession>A0A6P9C7R4</accession>
<evidence type="ECO:0000256" key="5">
    <source>
        <dbReference type="ARBA" id="ARBA00022729"/>
    </source>
</evidence>
<evidence type="ECO:0000313" key="19">
    <source>
        <dbReference type="Proteomes" id="UP001652622"/>
    </source>
</evidence>
<keyword evidence="13 16" id="KW-0675">Receptor</keyword>
<dbReference type="InterPro" id="IPR048633">
    <property type="entry name" value="ITGAX-like_Ig_3"/>
</dbReference>
<keyword evidence="9 16" id="KW-1133">Transmembrane helix</keyword>
<evidence type="ECO:0000259" key="18">
    <source>
        <dbReference type="PROSITE" id="PS50234"/>
    </source>
</evidence>
<evidence type="ECO:0000256" key="14">
    <source>
        <dbReference type="ARBA" id="ARBA00023180"/>
    </source>
</evidence>
<dbReference type="SMART" id="SM00327">
    <property type="entry name" value="VWA"/>
    <property type="match status" value="1"/>
</dbReference>
<dbReference type="InterPro" id="IPR032695">
    <property type="entry name" value="Integrin_dom_sf"/>
</dbReference>
<dbReference type="Pfam" id="PF00092">
    <property type="entry name" value="VWA"/>
    <property type="match status" value="1"/>
</dbReference>
<evidence type="ECO:0000256" key="16">
    <source>
        <dbReference type="RuleBase" id="RU003762"/>
    </source>
</evidence>
<evidence type="ECO:0000256" key="2">
    <source>
        <dbReference type="ARBA" id="ARBA00008054"/>
    </source>
</evidence>
<feature type="compositionally biased region" description="Basic and acidic residues" evidence="17">
    <location>
        <begin position="1149"/>
        <end position="1158"/>
    </location>
</feature>
<keyword evidence="10 16" id="KW-0401">Integrin</keyword>
<feature type="chain" id="PRO_5028516451" evidence="16">
    <location>
        <begin position="26"/>
        <end position="1174"/>
    </location>
</feature>
<keyword evidence="4" id="KW-0479">Metal-binding</keyword>
<keyword evidence="6" id="KW-0677">Repeat</keyword>
<dbReference type="Gene3D" id="2.130.10.130">
    <property type="entry name" value="Integrin alpha, N-terminal"/>
    <property type="match status" value="1"/>
</dbReference>
<dbReference type="Proteomes" id="UP001652622">
    <property type="component" value="Unplaced"/>
</dbReference>
<evidence type="ECO:0000256" key="11">
    <source>
        <dbReference type="ARBA" id="ARBA00023136"/>
    </source>
</evidence>
<dbReference type="InterPro" id="IPR002035">
    <property type="entry name" value="VWF_A"/>
</dbReference>
<comment type="subcellular location">
    <subcellularLocation>
        <location evidence="1 16">Membrane</location>
        <topology evidence="1 16">Single-pass type I membrane protein</topology>
    </subcellularLocation>
</comment>
<evidence type="ECO:0000313" key="20">
    <source>
        <dbReference type="RefSeq" id="XP_034275646.1"/>
    </source>
</evidence>
<evidence type="ECO:0000256" key="12">
    <source>
        <dbReference type="ARBA" id="ARBA00023157"/>
    </source>
</evidence>
<dbReference type="PROSITE" id="PS50234">
    <property type="entry name" value="VWFA"/>
    <property type="match status" value="1"/>
</dbReference>
<feature type="transmembrane region" description="Helical" evidence="16">
    <location>
        <begin position="1091"/>
        <end position="1114"/>
    </location>
</feature>
<dbReference type="GO" id="GO:0046872">
    <property type="term" value="F:metal ion binding"/>
    <property type="evidence" value="ECO:0007669"/>
    <property type="project" value="UniProtKB-KW"/>
</dbReference>
<dbReference type="Gene3D" id="3.40.50.410">
    <property type="entry name" value="von Willebrand factor, type A domain"/>
    <property type="match status" value="1"/>
</dbReference>
<comment type="similarity">
    <text evidence="2 16">Belongs to the integrin alpha chain family.</text>
</comment>
<reference evidence="20" key="1">
    <citation type="submission" date="2025-08" db="UniProtKB">
        <authorList>
            <consortium name="RefSeq"/>
        </authorList>
    </citation>
    <scope>IDENTIFICATION</scope>
    <source>
        <tissue evidence="20">Blood</tissue>
    </source>
</reference>
<dbReference type="Pfam" id="PF21520">
    <property type="entry name" value="ITGAX-like_Ig_3"/>
    <property type="match status" value="1"/>
</dbReference>
<evidence type="ECO:0000256" key="4">
    <source>
        <dbReference type="ARBA" id="ARBA00022723"/>
    </source>
</evidence>
<name>A0A6P9C7R4_PANGU</name>
<dbReference type="PROSITE" id="PS51470">
    <property type="entry name" value="FG_GAP"/>
    <property type="match status" value="4"/>
</dbReference>
<evidence type="ECO:0000256" key="15">
    <source>
        <dbReference type="PROSITE-ProRule" id="PRU00803"/>
    </source>
</evidence>
<dbReference type="Pfam" id="PF20805">
    <property type="entry name" value="Integrin_A_Ig_2"/>
    <property type="match status" value="1"/>
</dbReference>
<feature type="compositionally biased region" description="Polar residues" evidence="17">
    <location>
        <begin position="1159"/>
        <end position="1174"/>
    </location>
</feature>
<dbReference type="SUPFAM" id="SSF69179">
    <property type="entry name" value="Integrin domains"/>
    <property type="match status" value="2"/>
</dbReference>
<dbReference type="InParanoid" id="A0A6P9C7R4"/>
<dbReference type="Gene3D" id="2.60.40.1530">
    <property type="entry name" value="ntegrin, alpha v. Chain A, domain 4"/>
    <property type="match status" value="1"/>
</dbReference>
<dbReference type="Gene3D" id="1.20.5.930">
    <property type="entry name" value="Bicelle-embedded integrin alpha(iib) transmembrane segment"/>
    <property type="match status" value="1"/>
</dbReference>
<gene>
    <name evidence="20" type="primary">ITGAL</name>
</gene>
<dbReference type="InterPro" id="IPR000413">
    <property type="entry name" value="Integrin_alpha"/>
</dbReference>
<evidence type="ECO:0000256" key="10">
    <source>
        <dbReference type="ARBA" id="ARBA00023037"/>
    </source>
</evidence>
<organism evidence="19 20">
    <name type="scientific">Pantherophis guttatus</name>
    <name type="common">Corn snake</name>
    <name type="synonym">Elaphe guttata</name>
    <dbReference type="NCBI Taxonomy" id="94885"/>
    <lineage>
        <taxon>Eukaryota</taxon>
        <taxon>Metazoa</taxon>
        <taxon>Chordata</taxon>
        <taxon>Craniata</taxon>
        <taxon>Vertebrata</taxon>
        <taxon>Euteleostomi</taxon>
        <taxon>Lepidosauria</taxon>
        <taxon>Squamata</taxon>
        <taxon>Bifurcata</taxon>
        <taxon>Unidentata</taxon>
        <taxon>Episquamata</taxon>
        <taxon>Toxicofera</taxon>
        <taxon>Serpentes</taxon>
        <taxon>Colubroidea</taxon>
        <taxon>Colubridae</taxon>
        <taxon>Colubrinae</taxon>
        <taxon>Pantherophis</taxon>
    </lineage>
</organism>
<dbReference type="AlphaFoldDB" id="A0A6P9C7R4"/>
<dbReference type="GO" id="GO:0007229">
    <property type="term" value="P:integrin-mediated signaling pathway"/>
    <property type="evidence" value="ECO:0007669"/>
    <property type="project" value="UniProtKB-KW"/>
</dbReference>
<evidence type="ECO:0000256" key="3">
    <source>
        <dbReference type="ARBA" id="ARBA00022692"/>
    </source>
</evidence>
<dbReference type="GO" id="GO:0007160">
    <property type="term" value="P:cell-matrix adhesion"/>
    <property type="evidence" value="ECO:0007669"/>
    <property type="project" value="TreeGrafter"/>
</dbReference>
<dbReference type="PRINTS" id="PR01185">
    <property type="entry name" value="INTEGRINA"/>
</dbReference>
<keyword evidence="19" id="KW-1185">Reference proteome</keyword>
<dbReference type="PROSITE" id="PS00242">
    <property type="entry name" value="INTEGRIN_ALPHA"/>
    <property type="match status" value="1"/>
</dbReference>
<feature type="domain" description="VWFA" evidence="18">
    <location>
        <begin position="159"/>
        <end position="334"/>
    </location>
</feature>
<dbReference type="InterPro" id="IPR028994">
    <property type="entry name" value="Integrin_alpha_N"/>
</dbReference>
<keyword evidence="12" id="KW-1015">Disulfide bond</keyword>
<dbReference type="GO" id="GO:0009897">
    <property type="term" value="C:external side of plasma membrane"/>
    <property type="evidence" value="ECO:0007669"/>
    <property type="project" value="TreeGrafter"/>
</dbReference>
<keyword evidence="8 16" id="KW-0130">Cell adhesion</keyword>
<evidence type="ECO:0000256" key="9">
    <source>
        <dbReference type="ARBA" id="ARBA00022989"/>
    </source>
</evidence>
<dbReference type="InterPro" id="IPR013517">
    <property type="entry name" value="FG-GAP"/>
</dbReference>
<keyword evidence="7" id="KW-0106">Calcium</keyword>
<dbReference type="InterPro" id="IPR048285">
    <property type="entry name" value="Integrin_alpha_Ig-like_2"/>
</dbReference>
<dbReference type="GO" id="GO:0008305">
    <property type="term" value="C:integrin complex"/>
    <property type="evidence" value="ECO:0007669"/>
    <property type="project" value="InterPro"/>
</dbReference>
<feature type="repeat" description="FG-GAP" evidence="15">
    <location>
        <begin position="573"/>
        <end position="633"/>
    </location>
</feature>
<dbReference type="GO" id="GO:0098609">
    <property type="term" value="P:cell-cell adhesion"/>
    <property type="evidence" value="ECO:0007669"/>
    <property type="project" value="TreeGrafter"/>
</dbReference>
<keyword evidence="5 16" id="KW-0732">Signal</keyword>
<feature type="region of interest" description="Disordered" evidence="17">
    <location>
        <begin position="1134"/>
        <end position="1174"/>
    </location>
</feature>
<dbReference type="InterPro" id="IPR013649">
    <property type="entry name" value="Integrin_alpha_Ig-like_1"/>
</dbReference>
<evidence type="ECO:0000256" key="1">
    <source>
        <dbReference type="ARBA" id="ARBA00004479"/>
    </source>
</evidence>
<dbReference type="SUPFAM" id="SSF53300">
    <property type="entry name" value="vWA-like"/>
    <property type="match status" value="1"/>
</dbReference>